<reference evidence="3 4" key="1">
    <citation type="submission" date="2013-04" db="EMBL/GenBank/DDBJ databases">
        <title>The Genome Sequence of Sutterella wadsworthensis HGA0223.</title>
        <authorList>
            <consortium name="The Broad Institute Genomics Platform"/>
            <person name="Earl A."/>
            <person name="Ward D."/>
            <person name="Feldgarden M."/>
            <person name="Gevers D."/>
            <person name="Schmidt T.M."/>
            <person name="Dover J."/>
            <person name="Dai D."/>
            <person name="Walker B."/>
            <person name="Young S."/>
            <person name="Zeng Q."/>
            <person name="Gargeya S."/>
            <person name="Fitzgerald M."/>
            <person name="Haas B."/>
            <person name="Abouelleil A."/>
            <person name="Allen A.W."/>
            <person name="Alvarado L."/>
            <person name="Arachchi H.M."/>
            <person name="Berlin A.M."/>
            <person name="Chapman S.B."/>
            <person name="Gainer-Dewar J."/>
            <person name="Goldberg J."/>
            <person name="Griggs A."/>
            <person name="Gujja S."/>
            <person name="Hansen M."/>
            <person name="Howarth C."/>
            <person name="Imamovic A."/>
            <person name="Ireland A."/>
            <person name="Larimer J."/>
            <person name="McCowan C."/>
            <person name="Murphy C."/>
            <person name="Pearson M."/>
            <person name="Poon T.W."/>
            <person name="Priest M."/>
            <person name="Roberts A."/>
            <person name="Saif S."/>
            <person name="Shea T."/>
            <person name="Sisk P."/>
            <person name="Sykes S."/>
            <person name="Wortman J."/>
            <person name="Nusbaum C."/>
            <person name="Birren B."/>
        </authorList>
    </citation>
    <scope>NUCLEOTIDE SEQUENCE [LARGE SCALE GENOMIC DNA]</scope>
    <source>
        <strain evidence="3 4">HGA0223</strain>
    </source>
</reference>
<organism evidence="3 4">
    <name type="scientific">Sutterella wadsworthensis HGA0223</name>
    <dbReference type="NCBI Taxonomy" id="1203554"/>
    <lineage>
        <taxon>Bacteria</taxon>
        <taxon>Pseudomonadati</taxon>
        <taxon>Pseudomonadota</taxon>
        <taxon>Betaproteobacteria</taxon>
        <taxon>Burkholderiales</taxon>
        <taxon>Sutterellaceae</taxon>
        <taxon>Sutterella</taxon>
    </lineage>
</organism>
<comment type="caution">
    <text evidence="3">The sequence shown here is derived from an EMBL/GenBank/DDBJ whole genome shotgun (WGS) entry which is preliminary data.</text>
</comment>
<name>S3BFM3_9BURK</name>
<keyword evidence="4" id="KW-1185">Reference proteome</keyword>
<evidence type="ECO:0000313" key="4">
    <source>
        <dbReference type="Proteomes" id="UP000014400"/>
    </source>
</evidence>
<feature type="domain" description="Nucleoside transporter/FeoB GTPase Gate" evidence="2">
    <location>
        <begin position="83"/>
        <end position="195"/>
    </location>
</feature>
<feature type="transmembrane region" description="Helical" evidence="1">
    <location>
        <begin position="79"/>
        <end position="102"/>
    </location>
</feature>
<dbReference type="AlphaFoldDB" id="S3BFM3"/>
<dbReference type="HOGENOM" id="CLU_081837_0_0_4"/>
<dbReference type="PATRIC" id="fig|1203554.3.peg.871"/>
<dbReference type="Pfam" id="PF07670">
    <property type="entry name" value="Gate"/>
    <property type="match status" value="1"/>
</dbReference>
<dbReference type="InterPro" id="IPR011642">
    <property type="entry name" value="Gate_dom"/>
</dbReference>
<feature type="transmembrane region" description="Helical" evidence="1">
    <location>
        <begin position="157"/>
        <end position="177"/>
    </location>
</feature>
<dbReference type="STRING" id="1203554.HMPREF1476_00858"/>
<proteinExistence type="predicted"/>
<dbReference type="Proteomes" id="UP000014400">
    <property type="component" value="Unassembled WGS sequence"/>
</dbReference>
<gene>
    <name evidence="3" type="ORF">HMPREF1476_00858</name>
</gene>
<keyword evidence="1" id="KW-0472">Membrane</keyword>
<feature type="transmembrane region" description="Helical" evidence="1">
    <location>
        <begin position="183"/>
        <end position="208"/>
    </location>
</feature>
<evidence type="ECO:0000256" key="1">
    <source>
        <dbReference type="SAM" id="Phobius"/>
    </source>
</evidence>
<dbReference type="EMBL" id="ATCF01000012">
    <property type="protein sequence ID" value="EPE00129.1"/>
    <property type="molecule type" value="Genomic_DNA"/>
</dbReference>
<keyword evidence="1" id="KW-1133">Transmembrane helix</keyword>
<keyword evidence="1" id="KW-0812">Transmembrane</keyword>
<feature type="transmembrane region" description="Helical" evidence="1">
    <location>
        <begin position="21"/>
        <end position="41"/>
    </location>
</feature>
<dbReference type="RefSeq" id="WP_016474183.1">
    <property type="nucleotide sequence ID" value="NZ_KE150480.1"/>
</dbReference>
<evidence type="ECO:0000313" key="3">
    <source>
        <dbReference type="EMBL" id="EPE00129.1"/>
    </source>
</evidence>
<accession>S3BFM3</accession>
<protein>
    <recommendedName>
        <fullName evidence="2">Nucleoside transporter/FeoB GTPase Gate domain-containing protein</fullName>
    </recommendedName>
</protein>
<evidence type="ECO:0000259" key="2">
    <source>
        <dbReference type="Pfam" id="PF07670"/>
    </source>
</evidence>
<dbReference type="GeneID" id="64061320"/>
<sequence>MTENNQAAASEDDQDVGHVGVGAYVALIITILFFSGLFYNIDGYKWLGSFDFTTLAGGFGKIDGLTYIGKGGFGARQGFLFALSLFPSVMLALGVMEVVTYYGAMRAAQKLMTPLLNPILGVPGSTGLALITDLQSTDAGAALTKGMYDRGLFDKKGLIVVCAWQYSGAGLIGNYFASGSALFAATLCPLIVPLILMIVLKFVGGFLVRCVLNTVYRKDFEND</sequence>
<dbReference type="eggNOG" id="COG3366">
    <property type="taxonomic scope" value="Bacteria"/>
</dbReference>